<comment type="caution">
    <text evidence="3">The sequence shown here is derived from an EMBL/GenBank/DDBJ whole genome shotgun (WGS) entry which is preliminary data.</text>
</comment>
<feature type="compositionally biased region" description="Polar residues" evidence="1">
    <location>
        <begin position="71"/>
        <end position="81"/>
    </location>
</feature>
<protein>
    <submittedName>
        <fullName evidence="3">VQ</fullName>
    </submittedName>
</protein>
<dbReference type="Pfam" id="PF05678">
    <property type="entry name" value="VQ"/>
    <property type="match status" value="1"/>
</dbReference>
<feature type="compositionally biased region" description="Low complexity" evidence="1">
    <location>
        <begin position="1"/>
        <end position="14"/>
    </location>
</feature>
<dbReference type="OrthoDB" id="780193at2759"/>
<proteinExistence type="predicted"/>
<dbReference type="Proteomes" id="UP000195402">
    <property type="component" value="Unassembled WGS sequence"/>
</dbReference>
<sequence length="462" mass="50342">MDSGNSGSLNSSSGGDDDQYDSRTESISAFLNSSNQQPPPPLPPPHHHHHNHQQSSIFDPLSTYLDPFSRSPPTQTPNSLLNLDMVWPKNLIRSEPNCTNNTNDILMGSSSSSISSTQLPQHGSGRIHFPNPPSSSISLQPAAHENGARGPTSSDHHQTTVTRNSKKRSRASRRAPTTVLTTDTSNFRAMVQEFTGIPAPPFSASTFPRSRFDLFNTSSTMKSIHLETPPPYLLRPFPHKVHQLPSFSTSITTTTTNTSTTSNSTSTNNYLLPSEIGQLSKVPHQQNLLNMQNPILTFQSLLQPHHHHHHHQLATNVPMFGDKSKGLGSTISSSTDSQLKMGVMEEFSRSTSHGGHVNSHLGGLSNIITSTSNEMSLRTNNWGDHNEVVVVSNNNGDADHQSHLSSSFNGNVYSNSQRVSSSCKMNFSSASSSDFHTEKGSSEKVISTRGEGMLDSWICSSD</sequence>
<evidence type="ECO:0000313" key="3">
    <source>
        <dbReference type="EMBL" id="OUZ99309.1"/>
    </source>
</evidence>
<name>A0A200PM88_MACCD</name>
<dbReference type="PANTHER" id="PTHR33179:SF4">
    <property type="entry name" value="VQ MOTIF-CONTAINING PROTEIN"/>
    <property type="match status" value="1"/>
</dbReference>
<dbReference type="STRING" id="56857.A0A200PM88"/>
<dbReference type="InParanoid" id="A0A200PM88"/>
<dbReference type="PANTHER" id="PTHR33179">
    <property type="entry name" value="VQ MOTIF-CONTAINING PROTEIN"/>
    <property type="match status" value="1"/>
</dbReference>
<dbReference type="AlphaFoldDB" id="A0A200PM88"/>
<evidence type="ECO:0000313" key="4">
    <source>
        <dbReference type="Proteomes" id="UP000195402"/>
    </source>
</evidence>
<dbReference type="OMA" id="GFQEHDQ"/>
<feature type="domain" description="VQ" evidence="2">
    <location>
        <begin position="174"/>
        <end position="201"/>
    </location>
</feature>
<evidence type="ECO:0000259" key="2">
    <source>
        <dbReference type="Pfam" id="PF05678"/>
    </source>
</evidence>
<dbReference type="InterPro" id="IPR039609">
    <property type="entry name" value="VQ_15/22"/>
</dbReference>
<feature type="region of interest" description="Disordered" evidence="1">
    <location>
        <begin position="1"/>
        <end position="81"/>
    </location>
</feature>
<dbReference type="FunCoup" id="A0A200PM88">
    <property type="interactions" value="17"/>
</dbReference>
<accession>A0A200PM88</accession>
<gene>
    <name evidence="3" type="ORF">BVC80_715g5</name>
</gene>
<dbReference type="EMBL" id="MVGT01004510">
    <property type="protein sequence ID" value="OUZ99309.1"/>
    <property type="molecule type" value="Genomic_DNA"/>
</dbReference>
<keyword evidence="4" id="KW-1185">Reference proteome</keyword>
<organism evidence="3 4">
    <name type="scientific">Macleaya cordata</name>
    <name type="common">Five-seeded plume-poppy</name>
    <name type="synonym">Bocconia cordata</name>
    <dbReference type="NCBI Taxonomy" id="56857"/>
    <lineage>
        <taxon>Eukaryota</taxon>
        <taxon>Viridiplantae</taxon>
        <taxon>Streptophyta</taxon>
        <taxon>Embryophyta</taxon>
        <taxon>Tracheophyta</taxon>
        <taxon>Spermatophyta</taxon>
        <taxon>Magnoliopsida</taxon>
        <taxon>Ranunculales</taxon>
        <taxon>Papaveraceae</taxon>
        <taxon>Papaveroideae</taxon>
        <taxon>Macleaya</taxon>
    </lineage>
</organism>
<reference evidence="3 4" key="1">
    <citation type="journal article" date="2017" name="Mol. Plant">
        <title>The Genome of Medicinal Plant Macleaya cordata Provides New Insights into Benzylisoquinoline Alkaloids Metabolism.</title>
        <authorList>
            <person name="Liu X."/>
            <person name="Liu Y."/>
            <person name="Huang P."/>
            <person name="Ma Y."/>
            <person name="Qing Z."/>
            <person name="Tang Q."/>
            <person name="Cao H."/>
            <person name="Cheng P."/>
            <person name="Zheng Y."/>
            <person name="Yuan Z."/>
            <person name="Zhou Y."/>
            <person name="Liu J."/>
            <person name="Tang Z."/>
            <person name="Zhuo Y."/>
            <person name="Zhang Y."/>
            <person name="Yu L."/>
            <person name="Huang J."/>
            <person name="Yang P."/>
            <person name="Peng Q."/>
            <person name="Zhang J."/>
            <person name="Jiang W."/>
            <person name="Zhang Z."/>
            <person name="Lin K."/>
            <person name="Ro D.K."/>
            <person name="Chen X."/>
            <person name="Xiong X."/>
            <person name="Shang Y."/>
            <person name="Huang S."/>
            <person name="Zeng J."/>
        </authorList>
    </citation>
    <scope>NUCLEOTIDE SEQUENCE [LARGE SCALE GENOMIC DNA]</scope>
    <source>
        <strain evidence="4">cv. BLH2017</strain>
        <tissue evidence="3">Root</tissue>
    </source>
</reference>
<feature type="compositionally biased region" description="Basic residues" evidence="1">
    <location>
        <begin position="164"/>
        <end position="173"/>
    </location>
</feature>
<dbReference type="InterPro" id="IPR008889">
    <property type="entry name" value="VQ"/>
</dbReference>
<evidence type="ECO:0000256" key="1">
    <source>
        <dbReference type="SAM" id="MobiDB-lite"/>
    </source>
</evidence>
<feature type="region of interest" description="Disordered" evidence="1">
    <location>
        <begin position="102"/>
        <end position="179"/>
    </location>
</feature>